<reference evidence="2" key="1">
    <citation type="submission" date="2017-09" db="EMBL/GenBank/DDBJ databases">
        <authorList>
            <person name="Regsiter A."/>
            <person name="William W."/>
        </authorList>
    </citation>
    <scope>NUCLEOTIDE SEQUENCE [LARGE SCALE GENOMIC DNA]</scope>
    <source>
        <strain evidence="2">500-1</strain>
    </source>
</reference>
<keyword evidence="2" id="KW-1185">Reference proteome</keyword>
<dbReference type="AlphaFoldDB" id="A0A2C8FDM5"/>
<evidence type="ECO:0000313" key="2">
    <source>
        <dbReference type="Proteomes" id="UP000219215"/>
    </source>
</evidence>
<dbReference type="KEGG" id="pprf:DPRO_3082"/>
<protein>
    <submittedName>
        <fullName evidence="1">Uncharacterized protein</fullName>
    </submittedName>
</protein>
<dbReference type="Gene3D" id="1.10.10.10">
    <property type="entry name" value="Winged helix-like DNA-binding domain superfamily/Winged helix DNA-binding domain"/>
    <property type="match status" value="1"/>
</dbReference>
<gene>
    <name evidence="1" type="ORF">DPRO_3082</name>
</gene>
<dbReference type="InterPro" id="IPR036388">
    <property type="entry name" value="WH-like_DNA-bd_sf"/>
</dbReference>
<name>A0A2C8FDM5_9BACT</name>
<evidence type="ECO:0000313" key="1">
    <source>
        <dbReference type="EMBL" id="SOB59992.1"/>
    </source>
</evidence>
<dbReference type="Proteomes" id="UP000219215">
    <property type="component" value="Chromosome DPRO"/>
</dbReference>
<organism evidence="1 2">
    <name type="scientific">Pseudodesulfovibrio profundus</name>
    <dbReference type="NCBI Taxonomy" id="57320"/>
    <lineage>
        <taxon>Bacteria</taxon>
        <taxon>Pseudomonadati</taxon>
        <taxon>Thermodesulfobacteriota</taxon>
        <taxon>Desulfovibrionia</taxon>
        <taxon>Desulfovibrionales</taxon>
        <taxon>Desulfovibrionaceae</taxon>
    </lineage>
</organism>
<proteinExistence type="predicted"/>
<dbReference type="Pfam" id="PF13481">
    <property type="entry name" value="AAA_25"/>
    <property type="match status" value="1"/>
</dbReference>
<dbReference type="Gene3D" id="3.40.50.300">
    <property type="entry name" value="P-loop containing nucleotide triphosphate hydrolases"/>
    <property type="match status" value="1"/>
</dbReference>
<accession>A0A2C8FDM5</accession>
<dbReference type="SUPFAM" id="SSF52540">
    <property type="entry name" value="P-loop containing nucleoside triphosphate hydrolases"/>
    <property type="match status" value="1"/>
</dbReference>
<dbReference type="EMBL" id="LT907975">
    <property type="protein sequence ID" value="SOB59992.1"/>
    <property type="molecule type" value="Genomic_DNA"/>
</dbReference>
<sequence>MTTNSNKVNPNVSRIQTHSRDLKYTVTENSAALELMAESRARVLPPFHAPTHKGIEGVYGSPYHPLPDTDLAFLIHNNGAVSWKRNQWGAKPEAPRKGWLDLYAERYNLCIGEAARDLAVRYGINPDRPLEQNTSQSMYPITGDIWALPNGGSSINGSTAKHMETIPVPYPRQDKQYLIAVFQTDSGDVDHLPYFKANDLDPCDPNAYSWGFFPNDIPITELDVLERYRSAIVIVTDDAWLAHRINQTLASLNEPNHAGVVATAFWAGASRMKDYALLPLRGRRIVYLPTLQRDTIAVGVELRGRLQEIGIEDFRVLIKPFANSGDVIEAARTECGAYACEKAMTFSRRNVICLLDDVQNAWSFSQYKKYCKDEKFIEAEMQPTEEAKPTLFIPATSISDAAKNGGVDVAFSIESVFAPSNITVVVGDSNAGKSMFTRTLAISISTGTSAFGMEASRARKVYSINAEQDYQKSNTYTIRAMAALGVTEIPDRFFDFPELSMPAPEGFGPLDVLDTGWQDLILDKMDSNSVLIIDNLLAASQKGLSSEAVGRGLKNFAKRLQAKQNTLIVVHHTTKKGDPMGSNAFKSLAQNVILIHESEQRKGFEGGVNALVTFREFKGCPPYTGKQFHAHLEYATEAEGTPWVFDEVGADSSEAESAPRTKPDVAGLHEIEQAALLHAYEHGRVTKSDLVNQGFNEGTVKDHLAALVKANRLEKRGKGPGTHYVLPEATS</sequence>
<dbReference type="InterPro" id="IPR027417">
    <property type="entry name" value="P-loop_NTPase"/>
</dbReference>